<proteinExistence type="predicted"/>
<accession>A0A2N0NAR6</accession>
<feature type="region of interest" description="Disordered" evidence="1">
    <location>
        <begin position="1"/>
        <end position="47"/>
    </location>
</feature>
<evidence type="ECO:0000313" key="4">
    <source>
        <dbReference type="Proteomes" id="UP000232722"/>
    </source>
</evidence>
<evidence type="ECO:0000256" key="1">
    <source>
        <dbReference type="SAM" id="MobiDB-lite"/>
    </source>
</evidence>
<evidence type="ECO:0000313" key="2">
    <source>
        <dbReference type="EMBL" id="CAB5361162.1"/>
    </source>
</evidence>
<sequence length="74" mass="8569">MAKKNVHRRNRTSRTDSSSSKDDEFVSSSSSSEEESASSSSSEEVVKYLDSRSYKRLKEKRGVYLDRFRPKRCI</sequence>
<dbReference type="Proteomes" id="UP000684084">
    <property type="component" value="Unassembled WGS sequence"/>
</dbReference>
<evidence type="ECO:0000313" key="3">
    <source>
        <dbReference type="EMBL" id="PKB91674.1"/>
    </source>
</evidence>
<gene>
    <name evidence="2" type="ORF">CHRIB12_LOCUS8474</name>
    <name evidence="3" type="ORF">RhiirA5_448063</name>
</gene>
<name>A0A2N0NAR6_9GLOM</name>
<feature type="compositionally biased region" description="Basic residues" evidence="1">
    <location>
        <begin position="1"/>
        <end position="12"/>
    </location>
</feature>
<protein>
    <submittedName>
        <fullName evidence="3">Uncharacterized protein</fullName>
    </submittedName>
</protein>
<feature type="compositionally biased region" description="Low complexity" evidence="1">
    <location>
        <begin position="26"/>
        <end position="43"/>
    </location>
</feature>
<reference evidence="3 4" key="2">
    <citation type="submission" date="2017-09" db="EMBL/GenBank/DDBJ databases">
        <title>Extensive intraspecific genome diversity in a model arbuscular mycorrhizal fungus.</title>
        <authorList>
            <person name="Chen E.C."/>
            <person name="Morin E."/>
            <person name="Beaudet D."/>
            <person name="Noel J."/>
            <person name="Ndikumana S."/>
            <person name="Charron P."/>
            <person name="St-Onge C."/>
            <person name="Giorgi J."/>
            <person name="Grigoriev I.V."/>
            <person name="Roux C."/>
            <person name="Martin F.M."/>
            <person name="Corradi N."/>
        </authorList>
    </citation>
    <scope>NUCLEOTIDE SEQUENCE [LARGE SCALE GENOMIC DNA]</scope>
    <source>
        <strain evidence="3 4">A5</strain>
    </source>
</reference>
<reference evidence="3 4" key="1">
    <citation type="submission" date="2016-04" db="EMBL/GenBank/DDBJ databases">
        <title>Genome analyses suggest a sexual origin of heterokaryosis in a supposedly ancient asexual fungus.</title>
        <authorList>
            <person name="Ropars J."/>
            <person name="Sedzielewska K."/>
            <person name="Noel J."/>
            <person name="Charron P."/>
            <person name="Farinelli L."/>
            <person name="Marton T."/>
            <person name="Kruger M."/>
            <person name="Pelin A."/>
            <person name="Brachmann A."/>
            <person name="Corradi N."/>
        </authorList>
    </citation>
    <scope>NUCLEOTIDE SEQUENCE [LARGE SCALE GENOMIC DNA]</scope>
    <source>
        <strain evidence="3 4">A5</strain>
    </source>
</reference>
<organism evidence="3 4">
    <name type="scientific">Rhizophagus irregularis</name>
    <dbReference type="NCBI Taxonomy" id="588596"/>
    <lineage>
        <taxon>Eukaryota</taxon>
        <taxon>Fungi</taxon>
        <taxon>Fungi incertae sedis</taxon>
        <taxon>Mucoromycota</taxon>
        <taxon>Glomeromycotina</taxon>
        <taxon>Glomeromycetes</taxon>
        <taxon>Glomerales</taxon>
        <taxon>Glomeraceae</taxon>
        <taxon>Rhizophagus</taxon>
    </lineage>
</organism>
<comment type="caution">
    <text evidence="3">The sequence shown here is derived from an EMBL/GenBank/DDBJ whole genome shotgun (WGS) entry which is preliminary data.</text>
</comment>
<dbReference type="AlphaFoldDB" id="A0A2N0NAR6"/>
<dbReference type="EMBL" id="CAGKOT010000016">
    <property type="protein sequence ID" value="CAB5361162.1"/>
    <property type="molecule type" value="Genomic_DNA"/>
</dbReference>
<reference evidence="2" key="3">
    <citation type="submission" date="2020-05" db="EMBL/GenBank/DDBJ databases">
        <authorList>
            <person name="Rincon C."/>
            <person name="Sanders R I."/>
            <person name="Robbins C."/>
            <person name="Chaturvedi A."/>
        </authorList>
    </citation>
    <scope>NUCLEOTIDE SEQUENCE</scope>
    <source>
        <strain evidence="2">CHB12</strain>
    </source>
</reference>
<dbReference type="EMBL" id="LLXJ01014289">
    <property type="protein sequence ID" value="PKB91674.1"/>
    <property type="molecule type" value="Genomic_DNA"/>
</dbReference>
<dbReference type="Proteomes" id="UP000232722">
    <property type="component" value="Unassembled WGS sequence"/>
</dbReference>